<gene>
    <name evidence="1" type="ORF">HMPREF9134_00790</name>
</gene>
<reference evidence="1 2" key="1">
    <citation type="submission" date="2012-05" db="EMBL/GenBank/DDBJ databases">
        <authorList>
            <person name="Weinstock G."/>
            <person name="Sodergren E."/>
            <person name="Lobos E.A."/>
            <person name="Fulton L."/>
            <person name="Fulton R."/>
            <person name="Courtney L."/>
            <person name="Fronick C."/>
            <person name="O'Laughlin M."/>
            <person name="Godfrey J."/>
            <person name="Wilson R.M."/>
            <person name="Miner T."/>
            <person name="Farmer C."/>
            <person name="Delehaunty K."/>
            <person name="Cordes M."/>
            <person name="Minx P."/>
            <person name="Tomlinson C."/>
            <person name="Chen J."/>
            <person name="Wollam A."/>
            <person name="Pepin K.H."/>
            <person name="Bhonagiri V."/>
            <person name="Zhang X."/>
            <person name="Suruliraj S."/>
            <person name="Warren W."/>
            <person name="Mitreva M."/>
            <person name="Mardis E.R."/>
            <person name="Wilson R.K."/>
        </authorList>
    </citation>
    <scope>NUCLEOTIDE SEQUENCE [LARGE SCALE GENOMIC DNA]</scope>
    <source>
        <strain evidence="1 2">F0037</strain>
    </source>
</reference>
<evidence type="ECO:0000313" key="1">
    <source>
        <dbReference type="EMBL" id="EKY01730.1"/>
    </source>
</evidence>
<comment type="caution">
    <text evidence="1">The sequence shown here is derived from an EMBL/GenBank/DDBJ whole genome shotgun (WGS) entry which is preliminary data.</text>
</comment>
<proteinExistence type="predicted"/>
<organism evidence="1 2">
    <name type="scientific">Porphyromonas catoniae F0037</name>
    <dbReference type="NCBI Taxonomy" id="1127696"/>
    <lineage>
        <taxon>Bacteria</taxon>
        <taxon>Pseudomonadati</taxon>
        <taxon>Bacteroidota</taxon>
        <taxon>Bacteroidia</taxon>
        <taxon>Bacteroidales</taxon>
        <taxon>Porphyromonadaceae</taxon>
        <taxon>Porphyromonas</taxon>
    </lineage>
</organism>
<dbReference type="AlphaFoldDB" id="L1NEL8"/>
<protein>
    <submittedName>
        <fullName evidence="1">Uncharacterized protein</fullName>
    </submittedName>
</protein>
<dbReference type="EMBL" id="AMEQ01000024">
    <property type="protein sequence ID" value="EKY01730.1"/>
    <property type="molecule type" value="Genomic_DNA"/>
</dbReference>
<dbReference type="Proteomes" id="UP000010408">
    <property type="component" value="Unassembled WGS sequence"/>
</dbReference>
<evidence type="ECO:0000313" key="2">
    <source>
        <dbReference type="Proteomes" id="UP000010408"/>
    </source>
</evidence>
<dbReference type="HOGENOM" id="CLU_3237491_0_0_10"/>
<sequence length="43" mass="4947">MPRACEVRCTSYYEGTELKANHNATIFRNFDWAVVLAITKVLN</sequence>
<name>L1NEL8_9PORP</name>
<dbReference type="PATRIC" id="fig|1127696.3.peg.707"/>
<accession>L1NEL8</accession>